<dbReference type="Proteomes" id="UP000007113">
    <property type="component" value="Chromosome"/>
</dbReference>
<dbReference type="KEGG" id="gma:AciX8_0266"/>
<name>G8P0L6_GRAMM</name>
<dbReference type="eggNOG" id="COG4771">
    <property type="taxonomic scope" value="Bacteria"/>
</dbReference>
<evidence type="ECO:0000259" key="1">
    <source>
        <dbReference type="Pfam" id="PF25183"/>
    </source>
</evidence>
<dbReference type="HOGENOM" id="CLU_473093_0_0_0"/>
<organism evidence="2 3">
    <name type="scientific">Granulicella mallensis (strain ATCC BAA-1857 / DSM 23137 / MP5ACTX8)</name>
    <dbReference type="NCBI Taxonomy" id="682795"/>
    <lineage>
        <taxon>Bacteria</taxon>
        <taxon>Pseudomonadati</taxon>
        <taxon>Acidobacteriota</taxon>
        <taxon>Terriglobia</taxon>
        <taxon>Terriglobales</taxon>
        <taxon>Acidobacteriaceae</taxon>
        <taxon>Granulicella</taxon>
    </lineage>
</organism>
<gene>
    <name evidence="2" type="ordered locus">AciX8_0266</name>
</gene>
<evidence type="ECO:0000313" key="3">
    <source>
        <dbReference type="Proteomes" id="UP000007113"/>
    </source>
</evidence>
<accession>G8P0L6</accession>
<dbReference type="AlphaFoldDB" id="G8P0L6"/>
<reference evidence="2 3" key="1">
    <citation type="submission" date="2011-11" db="EMBL/GenBank/DDBJ databases">
        <title>Complete sequence of Granulicella mallensis MP5ACTX8.</title>
        <authorList>
            <consortium name="US DOE Joint Genome Institute"/>
            <person name="Lucas S."/>
            <person name="Copeland A."/>
            <person name="Lapidus A."/>
            <person name="Cheng J.-F."/>
            <person name="Goodwin L."/>
            <person name="Pitluck S."/>
            <person name="Peters L."/>
            <person name="Lu M."/>
            <person name="Detter J.C."/>
            <person name="Han C."/>
            <person name="Tapia R."/>
            <person name="Land M."/>
            <person name="Hauser L."/>
            <person name="Kyrpides N."/>
            <person name="Ivanova N."/>
            <person name="Mikhailova N."/>
            <person name="Pagani I."/>
            <person name="Rawat S."/>
            <person name="Mannisto M."/>
            <person name="Haggblom M."/>
            <person name="Woyke T."/>
        </authorList>
    </citation>
    <scope>NUCLEOTIDE SEQUENCE [LARGE SCALE GENOMIC DNA]</scope>
    <source>
        <strain evidence="3">ATCC BAA-1857 / DSM 23137 / MP5ACTX8</strain>
    </source>
</reference>
<dbReference type="Pfam" id="PF25183">
    <property type="entry name" value="OMP_b-brl_4"/>
    <property type="match status" value="1"/>
</dbReference>
<evidence type="ECO:0000313" key="2">
    <source>
        <dbReference type="EMBL" id="AEU34624.1"/>
    </source>
</evidence>
<dbReference type="RefSeq" id="WP_014263508.1">
    <property type="nucleotide sequence ID" value="NC_016631.1"/>
</dbReference>
<dbReference type="SUPFAM" id="SSF56935">
    <property type="entry name" value="Porins"/>
    <property type="match status" value="1"/>
</dbReference>
<keyword evidence="3" id="KW-1185">Reference proteome</keyword>
<dbReference type="InterPro" id="IPR057601">
    <property type="entry name" value="Oar-like_b-barrel"/>
</dbReference>
<proteinExistence type="predicted"/>
<dbReference type="EMBL" id="CP003130">
    <property type="protein sequence ID" value="AEU34624.1"/>
    <property type="molecule type" value="Genomic_DNA"/>
</dbReference>
<sequence length="576" mass="61375">MTYPKWAMEKLENKERFPFSHGTAATMSMNRFEIFVALQPGTRPVFNGSAAIVYDRTVINAINFLQDQISYLFENSQINESPNANITSVDTTLATIARLGSGLSYSSTLNPPPASVAVPYTPFVSGGVPNGAAQGQTNFIISQNLKDPYSISLNAGVQQELPGHVILKLNYVGRLGRRLLADADAGQALDYLDTSSGQQMSAAFAAVTRQLRAGGTPQNGLAAQPWFENILPAGAGVANGFANNTSWVASLIGQLGNRGDLADALVNLAGQTYNGNPILPLNVGLTSQFAANVYLTNQGSSNYHGLLLTINKNLSQGLRFDFNYTWSHSIDNASLSANNNSLFSNTGLICTLLNLRTCRGSSDFDVRQEISSNFTYDLPVGRGKQFLGTAPRWLNEAVGGWSLSGLPSYRTGLANNVFADAFLASADNSSYAIFNGNKNDLKTKINIDRSTNTVYGFAGGAAGATKALNDFTGPVGFEYGQRNLFNGPGAFYFDAGLAKTFPIVGDKVNLLFRADAFNVFNHPVFQAPNLNIVTNASPFGQITGQITGSSAAQGGGGIATTVDGSRVAQFSLRLEF</sequence>
<protein>
    <recommendedName>
        <fullName evidence="1">TonB-dependent transporter Oar-like beta-barrel domain-containing protein</fullName>
    </recommendedName>
</protein>
<feature type="domain" description="TonB-dependent transporter Oar-like beta-barrel" evidence="1">
    <location>
        <begin position="37"/>
        <end position="546"/>
    </location>
</feature>